<dbReference type="Gene3D" id="2.40.128.110">
    <property type="entry name" value="Lipid/polyisoprenoid-binding, YceI-like"/>
    <property type="match status" value="1"/>
</dbReference>
<evidence type="ECO:0000313" key="4">
    <source>
        <dbReference type="Proteomes" id="UP000199031"/>
    </source>
</evidence>
<proteinExistence type="predicted"/>
<dbReference type="AlphaFoldDB" id="A0A1I5XDJ0"/>
<protein>
    <submittedName>
        <fullName evidence="3">Polyisoprenoid-binding protein YceI</fullName>
    </submittedName>
</protein>
<organism evidence="3 4">
    <name type="scientific">Parafilimonas terrae</name>
    <dbReference type="NCBI Taxonomy" id="1465490"/>
    <lineage>
        <taxon>Bacteria</taxon>
        <taxon>Pseudomonadati</taxon>
        <taxon>Bacteroidota</taxon>
        <taxon>Chitinophagia</taxon>
        <taxon>Chitinophagales</taxon>
        <taxon>Chitinophagaceae</taxon>
        <taxon>Parafilimonas</taxon>
    </lineage>
</organism>
<feature type="domain" description="Lipid/polyisoprenoid-binding YceI-like" evidence="2">
    <location>
        <begin position="21"/>
        <end position="176"/>
    </location>
</feature>
<accession>A0A1I5XDJ0</accession>
<sequence>MKAVFTAIVLLTGFFTLNAQQYKPVDEQSEVKFTIKNFGINTNGTLNGLKGTIKFDPANLSASSFNVTVDVNTINTGVDGRDNHLRREEYFDVAKYPLIRFVSSSIEKNGNSYIAKGNLTIKAVTKSISIPFTVNRSADEIIFSGEFNINRKDFGVGGSSAVMGSNVDVSLKVSAVKE</sequence>
<gene>
    <name evidence="3" type="ORF">SAMN05444277_108112</name>
</gene>
<name>A0A1I5XDJ0_9BACT</name>
<dbReference type="SUPFAM" id="SSF101874">
    <property type="entry name" value="YceI-like"/>
    <property type="match status" value="1"/>
</dbReference>
<dbReference type="PANTHER" id="PTHR34406:SF1">
    <property type="entry name" value="PROTEIN YCEI"/>
    <property type="match status" value="1"/>
</dbReference>
<evidence type="ECO:0000313" key="3">
    <source>
        <dbReference type="EMBL" id="SFQ30028.1"/>
    </source>
</evidence>
<keyword evidence="1" id="KW-0732">Signal</keyword>
<reference evidence="3 4" key="1">
    <citation type="submission" date="2016-10" db="EMBL/GenBank/DDBJ databases">
        <authorList>
            <person name="de Groot N.N."/>
        </authorList>
    </citation>
    <scope>NUCLEOTIDE SEQUENCE [LARGE SCALE GENOMIC DNA]</scope>
    <source>
        <strain evidence="3 4">DSM 28286</strain>
    </source>
</reference>
<feature type="chain" id="PRO_5011659340" evidence="1">
    <location>
        <begin position="20"/>
        <end position="178"/>
    </location>
</feature>
<keyword evidence="4" id="KW-1185">Reference proteome</keyword>
<dbReference type="STRING" id="1465490.SAMN05444277_108112"/>
<dbReference type="EMBL" id="FOXQ01000008">
    <property type="protein sequence ID" value="SFQ30028.1"/>
    <property type="molecule type" value="Genomic_DNA"/>
</dbReference>
<dbReference type="RefSeq" id="WP_177191909.1">
    <property type="nucleotide sequence ID" value="NZ_FOXQ01000008.1"/>
</dbReference>
<dbReference type="Proteomes" id="UP000199031">
    <property type="component" value="Unassembled WGS sequence"/>
</dbReference>
<evidence type="ECO:0000256" key="1">
    <source>
        <dbReference type="SAM" id="SignalP"/>
    </source>
</evidence>
<dbReference type="Pfam" id="PF04264">
    <property type="entry name" value="YceI"/>
    <property type="match status" value="1"/>
</dbReference>
<dbReference type="InterPro" id="IPR007372">
    <property type="entry name" value="Lipid/polyisoprenoid-bd_YceI"/>
</dbReference>
<dbReference type="InterPro" id="IPR036761">
    <property type="entry name" value="TTHA0802/YceI-like_sf"/>
</dbReference>
<evidence type="ECO:0000259" key="2">
    <source>
        <dbReference type="SMART" id="SM00867"/>
    </source>
</evidence>
<dbReference type="SMART" id="SM00867">
    <property type="entry name" value="YceI"/>
    <property type="match status" value="1"/>
</dbReference>
<feature type="signal peptide" evidence="1">
    <location>
        <begin position="1"/>
        <end position="19"/>
    </location>
</feature>
<dbReference type="PANTHER" id="PTHR34406">
    <property type="entry name" value="PROTEIN YCEI"/>
    <property type="match status" value="1"/>
</dbReference>